<dbReference type="EMBL" id="JQCQ01000008">
    <property type="protein sequence ID" value="KRO25572.1"/>
    <property type="molecule type" value="Genomic_DNA"/>
</dbReference>
<feature type="transmembrane region" description="Helical" evidence="2">
    <location>
        <begin position="66"/>
        <end position="87"/>
    </location>
</feature>
<evidence type="ECO:0000313" key="3">
    <source>
        <dbReference type="EMBL" id="KRO25572.1"/>
    </source>
</evidence>
<dbReference type="PATRIC" id="fig|480391.4.peg.1689"/>
<comment type="caution">
    <text evidence="3">The sequence shown here is derived from an EMBL/GenBank/DDBJ whole genome shotgun (WGS) entry which is preliminary data.</text>
</comment>
<feature type="compositionally biased region" description="Acidic residues" evidence="1">
    <location>
        <begin position="31"/>
        <end position="41"/>
    </location>
</feature>
<name>A0A0R2NIG5_9LACO</name>
<gene>
    <name evidence="3" type="ORF">IV88_GL001652</name>
</gene>
<feature type="compositionally biased region" description="Basic and acidic residues" evidence="1">
    <location>
        <begin position="18"/>
        <end position="28"/>
    </location>
</feature>
<reference evidence="3 4" key="1">
    <citation type="journal article" date="2015" name="Genome Announc.">
        <title>Expanding the biotechnology potential of lactobacilli through comparative genomics of 213 strains and associated genera.</title>
        <authorList>
            <person name="Sun Z."/>
            <person name="Harris H.M."/>
            <person name="McCann A."/>
            <person name="Guo C."/>
            <person name="Argimon S."/>
            <person name="Zhang W."/>
            <person name="Yang X."/>
            <person name="Jeffery I.B."/>
            <person name="Cooney J.C."/>
            <person name="Kagawa T.F."/>
            <person name="Liu W."/>
            <person name="Song Y."/>
            <person name="Salvetti E."/>
            <person name="Wrobel A."/>
            <person name="Rasinkangas P."/>
            <person name="Parkhill J."/>
            <person name="Rea M.C."/>
            <person name="O'Sullivan O."/>
            <person name="Ritari J."/>
            <person name="Douillard F.P."/>
            <person name="Paul Ross R."/>
            <person name="Yang R."/>
            <person name="Briner A.E."/>
            <person name="Felis G.E."/>
            <person name="de Vos W.M."/>
            <person name="Barrangou R."/>
            <person name="Klaenhammer T.R."/>
            <person name="Caufield P.W."/>
            <person name="Cui Y."/>
            <person name="Zhang H."/>
            <person name="O'Toole P.W."/>
        </authorList>
    </citation>
    <scope>NUCLEOTIDE SEQUENCE [LARGE SCALE GENOMIC DNA]</scope>
    <source>
        <strain evidence="3 4">DSM 23026</strain>
    </source>
</reference>
<accession>A0A0R2NIG5</accession>
<feature type="compositionally biased region" description="Basic and acidic residues" evidence="1">
    <location>
        <begin position="1"/>
        <end position="11"/>
    </location>
</feature>
<evidence type="ECO:0000256" key="2">
    <source>
        <dbReference type="SAM" id="Phobius"/>
    </source>
</evidence>
<evidence type="ECO:0000256" key="1">
    <source>
        <dbReference type="SAM" id="MobiDB-lite"/>
    </source>
</evidence>
<organism evidence="3 4">
    <name type="scientific">Pediococcus argentinicus</name>
    <dbReference type="NCBI Taxonomy" id="480391"/>
    <lineage>
        <taxon>Bacteria</taxon>
        <taxon>Bacillati</taxon>
        <taxon>Bacillota</taxon>
        <taxon>Bacilli</taxon>
        <taxon>Lactobacillales</taxon>
        <taxon>Lactobacillaceae</taxon>
        <taxon>Pediococcus</taxon>
    </lineage>
</organism>
<protein>
    <submittedName>
        <fullName evidence="3">Uncharacterized protein</fullName>
    </submittedName>
</protein>
<sequence>MKTMPENETRASYKKNKKVQESSTKKTVNDNTEDTSFETIDEERPAQRYNAEILAEERRKLLGKRLNWTIVELLIAIVIVYLILFFVG</sequence>
<keyword evidence="2" id="KW-0812">Transmembrane</keyword>
<proteinExistence type="predicted"/>
<keyword evidence="2" id="KW-1133">Transmembrane helix</keyword>
<keyword evidence="2" id="KW-0472">Membrane</keyword>
<keyword evidence="4" id="KW-1185">Reference proteome</keyword>
<feature type="region of interest" description="Disordered" evidence="1">
    <location>
        <begin position="1"/>
        <end position="41"/>
    </location>
</feature>
<dbReference type="Proteomes" id="UP000051249">
    <property type="component" value="Unassembled WGS sequence"/>
</dbReference>
<dbReference type="AlphaFoldDB" id="A0A0R2NIG5"/>
<evidence type="ECO:0000313" key="4">
    <source>
        <dbReference type="Proteomes" id="UP000051249"/>
    </source>
</evidence>